<gene>
    <name evidence="3" type="ORF">SLS58_008078</name>
</gene>
<dbReference type="Proteomes" id="UP001521184">
    <property type="component" value="Unassembled WGS sequence"/>
</dbReference>
<comment type="caution">
    <text evidence="3">The sequence shown here is derived from an EMBL/GenBank/DDBJ whole genome shotgun (WGS) entry which is preliminary data.</text>
</comment>
<evidence type="ECO:0000256" key="2">
    <source>
        <dbReference type="SAM" id="SignalP"/>
    </source>
</evidence>
<proteinExistence type="predicted"/>
<dbReference type="Pfam" id="PF18951">
    <property type="entry name" value="DUF5695"/>
    <property type="match status" value="1"/>
</dbReference>
<keyword evidence="2" id="KW-0732">Signal</keyword>
<evidence type="ECO:0000313" key="3">
    <source>
        <dbReference type="EMBL" id="KAL1639236.1"/>
    </source>
</evidence>
<feature type="signal peptide" evidence="2">
    <location>
        <begin position="1"/>
        <end position="19"/>
    </location>
</feature>
<evidence type="ECO:0000313" key="4">
    <source>
        <dbReference type="Proteomes" id="UP001521184"/>
    </source>
</evidence>
<organism evidence="3 4">
    <name type="scientific">Diplodia intermedia</name>
    <dbReference type="NCBI Taxonomy" id="856260"/>
    <lineage>
        <taxon>Eukaryota</taxon>
        <taxon>Fungi</taxon>
        <taxon>Dikarya</taxon>
        <taxon>Ascomycota</taxon>
        <taxon>Pezizomycotina</taxon>
        <taxon>Dothideomycetes</taxon>
        <taxon>Dothideomycetes incertae sedis</taxon>
        <taxon>Botryosphaeriales</taxon>
        <taxon>Botryosphaeriaceae</taxon>
        <taxon>Diplodia</taxon>
    </lineage>
</organism>
<reference evidence="3 4" key="1">
    <citation type="journal article" date="2023" name="Plant Dis.">
        <title>First Report of Diplodia intermedia Causing Canker and Dieback Diseases on Apple Trees in Canada.</title>
        <authorList>
            <person name="Ellouze W."/>
            <person name="Ilyukhin E."/>
            <person name="Sulman M."/>
            <person name="Ali S."/>
        </authorList>
    </citation>
    <scope>NUCLEOTIDE SEQUENCE [LARGE SCALE GENOMIC DNA]</scope>
    <source>
        <strain evidence="3 4">M45-28</strain>
    </source>
</reference>
<sequence length="924" mass="98931">MALRNGLIALASFSSIVSAQTTISTDNFQAVLAADSQVLRSLKPASQDTFDFSIDDVFSSRNGDGNYHTGDITFRYRSGSSGSWQTGNSAAERAPVTSTPGNGGLASANLGPTLPDSTASLNVTRRWIDVDGDLGLEFTLTNVAADSVEIGSLGMPVEFNNIFTGRDAIETRDKCVLLDPYIGLHAGYVQATRLTGTGPHLVVTPLNADTKFEAWRFLPETSTEPLNYQSQTYEGNYEWQVLTKAWAENEWSGVDPWNEATSATLEPGANITVGVRFSVAASAPEIEDTVVASGTPLAVGIPGYILPTDVVGRLFLHTVNDTVDSISSTPADAFTPSGPLPFSGGVEYQLTPSASAWGRVRVNVQYASGRSQTVHYRLTKPAPEAVADLGRFLADEQWFDDTSDPFGRGHSIVTYDHDAGAPVLQDNRAWVAGLSDEAGAGAWLAAALKQSVQPSAAELAKLETFVADVVWGTLQVSTPGAADRYAVRKSVFFYEPELVPDYAYDPEIAWDAWSAWDKEAAHATDRAYDYVHVAGLYWGLYRAGRAAPHALTRNLTANDYLLRAQATAAAMMRTDAAGDRATAYWDLGLMGETVLGHVLEDLKAEGLTERAAELEADMRTRAELWAGRESPFGSEMAWDSTGQEGVYYWTKYFNDTASAAKTIDSILGYTPTVAHWGWNGNARRYWDFIYGGKLRRLERQIHHYGSGLNSLPLLSQYRTTPSESYYLLRVGHAGNQAALASIHADGFAAAAFHSWPDTLAWDAYSGDYGPNFLGCALGGATYLAAEHAAYGWTAFGGNLVVVGGGGGGSTNESDVVVVTVAPKDAARRRVYVAPLGVYVQLDAGAVEEFAYEPAAKRLVVRVKGDAGNGAVVASRAVVTVEQSAVVAGVGKVGVLTEGLETAKGGWVVDLSDGEVHEVEFGVEG</sequence>
<protein>
    <recommendedName>
        <fullName evidence="5">Glycoside hydrolase family 43 protein</fullName>
    </recommendedName>
</protein>
<feature type="chain" id="PRO_5045673856" description="Glycoside hydrolase family 43 protein" evidence="2">
    <location>
        <begin position="20"/>
        <end position="924"/>
    </location>
</feature>
<feature type="region of interest" description="Disordered" evidence="1">
    <location>
        <begin position="85"/>
        <end position="111"/>
    </location>
</feature>
<evidence type="ECO:0008006" key="5">
    <source>
        <dbReference type="Google" id="ProtNLM"/>
    </source>
</evidence>
<name>A0ABR3TI85_9PEZI</name>
<dbReference type="InterPro" id="IPR043750">
    <property type="entry name" value="DUF5695"/>
</dbReference>
<evidence type="ECO:0000256" key="1">
    <source>
        <dbReference type="SAM" id="MobiDB-lite"/>
    </source>
</evidence>
<keyword evidence="4" id="KW-1185">Reference proteome</keyword>
<dbReference type="EMBL" id="JAKEKT020000066">
    <property type="protein sequence ID" value="KAL1639236.1"/>
    <property type="molecule type" value="Genomic_DNA"/>
</dbReference>
<accession>A0ABR3TI85</accession>